<evidence type="ECO:0008006" key="3">
    <source>
        <dbReference type="Google" id="ProtNLM"/>
    </source>
</evidence>
<name>A0ABT4UBI2_9ACTN</name>
<sequence>MDKRIGFGSVSSSGHALTVPPEVWAALELDNPDAIVEYVARDGEIVLRPRVAVHPDDAWFWSPESQAAEREAEEDLAAGRYTTFENEEEFLAHLRAAHIR</sequence>
<accession>A0ABT4UBI2</accession>
<proteinExistence type="predicted"/>
<comment type="caution">
    <text evidence="1">The sequence shown here is derived from an EMBL/GenBank/DDBJ whole genome shotgun (WGS) entry which is preliminary data.</text>
</comment>
<evidence type="ECO:0000313" key="1">
    <source>
        <dbReference type="EMBL" id="MDA2814331.1"/>
    </source>
</evidence>
<organism evidence="1 2">
    <name type="scientific">Nocardiopsis endophytica</name>
    <dbReference type="NCBI Taxonomy" id="3018445"/>
    <lineage>
        <taxon>Bacteria</taxon>
        <taxon>Bacillati</taxon>
        <taxon>Actinomycetota</taxon>
        <taxon>Actinomycetes</taxon>
        <taxon>Streptosporangiales</taxon>
        <taxon>Nocardiopsidaceae</taxon>
        <taxon>Nocardiopsis</taxon>
    </lineage>
</organism>
<evidence type="ECO:0000313" key="2">
    <source>
        <dbReference type="Proteomes" id="UP001527866"/>
    </source>
</evidence>
<keyword evidence="2" id="KW-1185">Reference proteome</keyword>
<protein>
    <recommendedName>
        <fullName evidence="3">SpoVT-AbrB domain-containing protein</fullName>
    </recommendedName>
</protein>
<dbReference type="Proteomes" id="UP001527866">
    <property type="component" value="Unassembled WGS sequence"/>
</dbReference>
<dbReference type="EMBL" id="JAQFWQ010000115">
    <property type="protein sequence ID" value="MDA2814331.1"/>
    <property type="molecule type" value="Genomic_DNA"/>
</dbReference>
<dbReference type="RefSeq" id="WP_270689700.1">
    <property type="nucleotide sequence ID" value="NZ_JAQFWQ010000115.1"/>
</dbReference>
<reference evidence="1 2" key="1">
    <citation type="submission" date="2023-01" db="EMBL/GenBank/DDBJ databases">
        <title>Draft genome sequence of Nocardiopsis sp. RSe5-2 isolated from halophytes.</title>
        <authorList>
            <person name="Duangmal K."/>
            <person name="Chantavorakit T."/>
        </authorList>
    </citation>
    <scope>NUCLEOTIDE SEQUENCE [LARGE SCALE GENOMIC DNA]</scope>
    <source>
        <strain evidence="1 2">RSe5-2</strain>
    </source>
</reference>
<gene>
    <name evidence="1" type="ORF">O4J56_27030</name>
</gene>